<keyword evidence="2" id="KW-1185">Reference proteome</keyword>
<proteinExistence type="predicted"/>
<evidence type="ECO:0000313" key="1">
    <source>
        <dbReference type="EMBL" id="KAJ9659171.1"/>
    </source>
</evidence>
<protein>
    <submittedName>
        <fullName evidence="1">Uncharacterized protein</fullName>
    </submittedName>
</protein>
<organism evidence="1 2">
    <name type="scientific">Neophaeococcomyces mojaviensis</name>
    <dbReference type="NCBI Taxonomy" id="3383035"/>
    <lineage>
        <taxon>Eukaryota</taxon>
        <taxon>Fungi</taxon>
        <taxon>Dikarya</taxon>
        <taxon>Ascomycota</taxon>
        <taxon>Pezizomycotina</taxon>
        <taxon>Eurotiomycetes</taxon>
        <taxon>Chaetothyriomycetidae</taxon>
        <taxon>Chaetothyriales</taxon>
        <taxon>Chaetothyriales incertae sedis</taxon>
        <taxon>Neophaeococcomyces</taxon>
    </lineage>
</organism>
<dbReference type="Proteomes" id="UP001172386">
    <property type="component" value="Unassembled WGS sequence"/>
</dbReference>
<accession>A0ACC3ACA4</accession>
<reference evidence="1" key="1">
    <citation type="submission" date="2022-10" db="EMBL/GenBank/DDBJ databases">
        <title>Culturing micro-colonial fungi from biological soil crusts in the Mojave desert and describing Neophaeococcomyces mojavensis, and introducing the new genera and species Taxawa tesnikishii.</title>
        <authorList>
            <person name="Kurbessoian T."/>
            <person name="Stajich J.E."/>
        </authorList>
    </citation>
    <scope>NUCLEOTIDE SEQUENCE</scope>
    <source>
        <strain evidence="1">JES_112</strain>
    </source>
</reference>
<gene>
    <name evidence="1" type="ORF">H2198_003313</name>
</gene>
<dbReference type="EMBL" id="JAPDRQ010000043">
    <property type="protein sequence ID" value="KAJ9659171.1"/>
    <property type="molecule type" value="Genomic_DNA"/>
</dbReference>
<name>A0ACC3ACA4_9EURO</name>
<evidence type="ECO:0000313" key="2">
    <source>
        <dbReference type="Proteomes" id="UP001172386"/>
    </source>
</evidence>
<sequence>MLAASRAYDTDAYHQPGQGMNIGYRNTPIPDSYANAAYKSKRDTPVPELESKTAVTHRKRVPVACERCRKRKIKCSGDQGDGRGCDNCKSAGWDGCQFLRVRSELLQCHPTINTSRNWQNNHYHPYSRQHRNMQHLHHPPSHIHQSTFPYSTWQNGVDYPGISSNAVNVPWARHNYVSPYSVYENGSTNPYATQPPSYMLPDPDHGASAAVNNAGSFPRTQQSSLWLDQTTSASLPQQGNQFVSSLYPLTPTERTKSCSLILQPAPINTERTLFTPPPHTALPSIPQSAHDTPPLSAASHRSSHTWNTDITSNVSNASSRTSYSDGQDFSAVDQLTACEDRSLIYPYSTGTASPQIDVPAAALPIAAEPSESHSLQTAANLLQSTLSTNYPDAGITALRNRASQESLRTSSPSLYGYTKRMPNSCYGMLPNKAMSNSTSHSWHAYPTAATTQNDLLTSQQQPYHPGDPERFPISRGSVSSLSATSNY</sequence>
<comment type="caution">
    <text evidence="1">The sequence shown here is derived from an EMBL/GenBank/DDBJ whole genome shotgun (WGS) entry which is preliminary data.</text>
</comment>